<gene>
    <name evidence="1" type="ORF">Q9312_08375</name>
</gene>
<reference evidence="1 2" key="1">
    <citation type="submission" date="2023-08" db="EMBL/GenBank/DDBJ databases">
        <title>Pleionea litopenaei sp. nov., isolated from stomach of juvenile Litopenaeus vannamei.</title>
        <authorList>
            <person name="Rho A.M."/>
            <person name="Hwang C.Y."/>
        </authorList>
    </citation>
    <scope>NUCLEOTIDE SEQUENCE [LARGE SCALE GENOMIC DNA]</scope>
    <source>
        <strain evidence="1 2">HL-JVS1</strain>
    </source>
</reference>
<name>A0AA51RWV7_9GAMM</name>
<dbReference type="Proteomes" id="UP001239782">
    <property type="component" value="Chromosome"/>
</dbReference>
<dbReference type="AlphaFoldDB" id="A0AA51RWV7"/>
<dbReference type="KEGG" id="plei:Q9312_08375"/>
<dbReference type="RefSeq" id="WP_309204137.1">
    <property type="nucleotide sequence ID" value="NZ_CP133548.1"/>
</dbReference>
<keyword evidence="2" id="KW-1185">Reference proteome</keyword>
<sequence length="128" mass="15174">MKTYIEPCESDEVIWMFLTLLTVPVEQQILLLEGNIPCDKLKNSEKLLGIFYDFSNGWFDENHPKTESFGELVYFIESNDFDYSIESFRYDSKWKKLRELAKKSLVESGLEPWPLPKDRIELSDFTEF</sequence>
<accession>A0AA51RWV7</accession>
<evidence type="ECO:0000313" key="1">
    <source>
        <dbReference type="EMBL" id="WMS88918.1"/>
    </source>
</evidence>
<protein>
    <submittedName>
        <fullName evidence="1">Uncharacterized protein</fullName>
    </submittedName>
</protein>
<organism evidence="1 2">
    <name type="scientific">Pleionea litopenaei</name>
    <dbReference type="NCBI Taxonomy" id="3070815"/>
    <lineage>
        <taxon>Bacteria</taxon>
        <taxon>Pseudomonadati</taxon>
        <taxon>Pseudomonadota</taxon>
        <taxon>Gammaproteobacteria</taxon>
        <taxon>Oceanospirillales</taxon>
        <taxon>Pleioneaceae</taxon>
        <taxon>Pleionea</taxon>
    </lineage>
</organism>
<evidence type="ECO:0000313" key="2">
    <source>
        <dbReference type="Proteomes" id="UP001239782"/>
    </source>
</evidence>
<dbReference type="EMBL" id="CP133548">
    <property type="protein sequence ID" value="WMS88918.1"/>
    <property type="molecule type" value="Genomic_DNA"/>
</dbReference>
<proteinExistence type="predicted"/>